<proteinExistence type="predicted"/>
<protein>
    <submittedName>
        <fullName evidence="1">Uncharacterized protein</fullName>
    </submittedName>
</protein>
<gene>
    <name evidence="1" type="ORF">SEA_ABBEYMIKOLON_39</name>
</gene>
<evidence type="ECO:0000313" key="1">
    <source>
        <dbReference type="EMBL" id="AUG87110.1"/>
    </source>
</evidence>
<reference evidence="1 2" key="1">
    <citation type="submission" date="2017-11" db="EMBL/GenBank/DDBJ databases">
        <authorList>
            <person name="Mikolon A."/>
            <person name="Lin K.X."/>
            <person name="Rigg S.J."/>
            <person name="Wilson J.M."/>
            <person name="Nayek S."/>
            <person name="Hughes L.E."/>
            <person name="Garlena R.A."/>
            <person name="Russell D.A."/>
            <person name="Pope W.H."/>
            <person name="Jacobs-Sera D."/>
            <person name="Hendrix R.W."/>
            <person name="Hatfull G.F."/>
        </authorList>
    </citation>
    <scope>NUCLEOTIDE SEQUENCE [LARGE SCALE GENOMIC DNA]</scope>
</reference>
<organism evidence="1 2">
    <name type="scientific">Streptomyces phage AbbeyMikolon</name>
    <dbReference type="NCBI Taxonomy" id="2059880"/>
    <lineage>
        <taxon>Viruses</taxon>
        <taxon>Duplodnaviria</taxon>
        <taxon>Heunggongvirae</taxon>
        <taxon>Uroviricota</taxon>
        <taxon>Caudoviricetes</taxon>
        <taxon>Abbeymikolonvirus</taxon>
        <taxon>Abbeymikolonvirus abbeymikolon</taxon>
    </lineage>
</organism>
<accession>A0A2H5BLA2</accession>
<keyword evidence="2" id="KW-1185">Reference proteome</keyword>
<dbReference type="EMBL" id="MG593800">
    <property type="protein sequence ID" value="AUG87110.1"/>
    <property type="molecule type" value="Genomic_DNA"/>
</dbReference>
<name>A0A2H5BLA2_9CAUD</name>
<dbReference type="Proteomes" id="UP000241350">
    <property type="component" value="Segment"/>
</dbReference>
<sequence>MDDDVEPCALRYCDPDMCGWSVTQRTPCQWEENASGEPK</sequence>
<evidence type="ECO:0000313" key="2">
    <source>
        <dbReference type="Proteomes" id="UP000241350"/>
    </source>
</evidence>